<evidence type="ECO:0000259" key="6">
    <source>
        <dbReference type="Pfam" id="PF07715"/>
    </source>
</evidence>
<evidence type="ECO:0000256" key="4">
    <source>
        <dbReference type="RuleBase" id="RU003357"/>
    </source>
</evidence>
<dbReference type="InterPro" id="IPR036942">
    <property type="entry name" value="Beta-barrel_TonB_sf"/>
</dbReference>
<evidence type="ECO:0000256" key="3">
    <source>
        <dbReference type="ARBA" id="ARBA00023237"/>
    </source>
</evidence>
<sequence>MLRERYHIYLLACLVIACSFTIAGRANPGFLNKDNPGYNHHLINNYADTIRGVVKNELGKAIAGATVRNKNSGLTVLTGDDGDFAIAGNAGDNIEITAENYFIYQAAIFNNTTAAFNIVLTPKLIVDKEEIAMPVGAINRNRITGSYDIIYNNELVKSPVVDITNALSGRLAGLYTLQIGSVPGADKATMYSRGIAGPLVVIDGVPRDYTVINPNEIESVTLLKDALAANTYGMRSSNGVLLITTKKGVPGQRTISASAQYGIQKPTELPKFLDAFNYATLFNEALQNDGLAPLYTADDLQKYKTGSSPFTHPNVDWINTVLNNSSRFTRYNVDVSGGNKTTRYYLGLDNVNQSGIFTRDKNLSYNTTNDYKQFSVRSNVEMNLSESFRAYLNVFALVRDGLEPGVTASSLFSMITNAPNNTYPIKNPNGSYASVEKYGDNIMAATVGSGYRKIYNRNLYADVGLVKQLNKLLDGLYVSANASLNTDLTETINRSKTYATYQMLVSPANDTTYRQFGNNGVQSNSGAVPYQSRIAYWEVAAGYAKLLNKIHRVQAKLSVNNHAYSIDELLPLRYINYSLTANYTYNNKYTVEASATASTVNRFPTSKRTGLFPAIGLGWNISNESWFPQLSFLDQLRIKSSFGQTGLNTAGYFVYDQFYGSATGYGFGTSYTAAGGVTQLALANPNITWEKASKFNIGIESALFGNKMNLSVEYFNDTYFDILQTRGISIGLIGNTYPLENIGKNRYQGIDLGLQYQNKIGKLSYYAGIKMGTRDSKVLEMDEVNRKYAWMERTGLPVGQRFGYKALGLMTAKDIADNVATVEGYIAREGDIKYQDMNGDGIINRFDEVAIGTQKPLIYGGLQAGIEWKGIAFSFLLQGAQNRDVLITGNDGWEFIELSTEGAYSQAQQMHLDRWTPQTAATASYPRLSVGPNINNKISNSSYWLRSGNYLRLKNIELAYSLPNTLIRKIGLSSATFFVNGYNLVTFTKLKNLDPENPYISSYPNMKVTNFGLRIKL</sequence>
<proteinExistence type="inferred from homology"/>
<keyword evidence="4" id="KW-0798">TonB box</keyword>
<evidence type="ECO:0000259" key="5">
    <source>
        <dbReference type="Pfam" id="PF00593"/>
    </source>
</evidence>
<dbReference type="InterPro" id="IPR023996">
    <property type="entry name" value="TonB-dep_OMP_SusC/RagA"/>
</dbReference>
<dbReference type="Gene3D" id="2.40.170.20">
    <property type="entry name" value="TonB-dependent receptor, beta-barrel domain"/>
    <property type="match status" value="1"/>
</dbReference>
<dbReference type="Proteomes" id="UP001597511">
    <property type="component" value="Unassembled WGS sequence"/>
</dbReference>
<protein>
    <submittedName>
        <fullName evidence="7">SusC/RagA family TonB-linked outer membrane protein</fullName>
    </submittedName>
</protein>
<dbReference type="InterPro" id="IPR000531">
    <property type="entry name" value="Beta-barrel_TonB"/>
</dbReference>
<dbReference type="Gene3D" id="2.170.130.10">
    <property type="entry name" value="TonB-dependent receptor, plug domain"/>
    <property type="match status" value="1"/>
</dbReference>
<feature type="domain" description="TonB-dependent receptor plug" evidence="6">
    <location>
        <begin position="142"/>
        <end position="240"/>
    </location>
</feature>
<dbReference type="EMBL" id="JBHUOZ010000003">
    <property type="protein sequence ID" value="MFD2920443.1"/>
    <property type="molecule type" value="Genomic_DNA"/>
</dbReference>
<name>A0ABW6A524_9BACT</name>
<dbReference type="Pfam" id="PF00593">
    <property type="entry name" value="TonB_dep_Rec_b-barrel"/>
    <property type="match status" value="1"/>
</dbReference>
<organism evidence="7 8">
    <name type="scientific">Terrimonas rubra</name>
    <dbReference type="NCBI Taxonomy" id="1035890"/>
    <lineage>
        <taxon>Bacteria</taxon>
        <taxon>Pseudomonadati</taxon>
        <taxon>Bacteroidota</taxon>
        <taxon>Chitinophagia</taxon>
        <taxon>Chitinophagales</taxon>
        <taxon>Chitinophagaceae</taxon>
        <taxon>Terrimonas</taxon>
    </lineage>
</organism>
<comment type="caution">
    <text evidence="7">The sequence shown here is derived from an EMBL/GenBank/DDBJ whole genome shotgun (WGS) entry which is preliminary data.</text>
</comment>
<dbReference type="NCBIfam" id="TIGR04056">
    <property type="entry name" value="OMP_RagA_SusC"/>
    <property type="match status" value="1"/>
</dbReference>
<accession>A0ABW6A524</accession>
<dbReference type="InterPro" id="IPR037066">
    <property type="entry name" value="Plug_dom_sf"/>
</dbReference>
<comment type="subcellular location">
    <subcellularLocation>
        <location evidence="1 4">Cell outer membrane</location>
    </subcellularLocation>
</comment>
<feature type="domain" description="TonB-dependent receptor-like beta-barrel" evidence="5">
    <location>
        <begin position="319"/>
        <end position="766"/>
    </location>
</feature>
<gene>
    <name evidence="7" type="ORF">ACFS6H_12020</name>
</gene>
<dbReference type="SUPFAM" id="SSF49464">
    <property type="entry name" value="Carboxypeptidase regulatory domain-like"/>
    <property type="match status" value="1"/>
</dbReference>
<dbReference type="PROSITE" id="PS51257">
    <property type="entry name" value="PROKAR_LIPOPROTEIN"/>
    <property type="match status" value="1"/>
</dbReference>
<comment type="similarity">
    <text evidence="4">Belongs to the TonB-dependent receptor family.</text>
</comment>
<dbReference type="Pfam" id="PF07715">
    <property type="entry name" value="Plug"/>
    <property type="match status" value="1"/>
</dbReference>
<dbReference type="Gene3D" id="2.60.40.1120">
    <property type="entry name" value="Carboxypeptidase-like, regulatory domain"/>
    <property type="match status" value="1"/>
</dbReference>
<reference evidence="8" key="1">
    <citation type="journal article" date="2019" name="Int. J. Syst. Evol. Microbiol.">
        <title>The Global Catalogue of Microorganisms (GCM) 10K type strain sequencing project: providing services to taxonomists for standard genome sequencing and annotation.</title>
        <authorList>
            <consortium name="The Broad Institute Genomics Platform"/>
            <consortium name="The Broad Institute Genome Sequencing Center for Infectious Disease"/>
            <person name="Wu L."/>
            <person name="Ma J."/>
        </authorList>
    </citation>
    <scope>NUCLEOTIDE SEQUENCE [LARGE SCALE GENOMIC DNA]</scope>
    <source>
        <strain evidence="8">KCTC 23299</strain>
    </source>
</reference>
<evidence type="ECO:0000256" key="1">
    <source>
        <dbReference type="ARBA" id="ARBA00004442"/>
    </source>
</evidence>
<evidence type="ECO:0000313" key="7">
    <source>
        <dbReference type="EMBL" id="MFD2920443.1"/>
    </source>
</evidence>
<dbReference type="SUPFAM" id="SSF56935">
    <property type="entry name" value="Porins"/>
    <property type="match status" value="1"/>
</dbReference>
<dbReference type="InterPro" id="IPR008969">
    <property type="entry name" value="CarboxyPept-like_regulatory"/>
</dbReference>
<keyword evidence="3" id="KW-0998">Cell outer membrane</keyword>
<dbReference type="InterPro" id="IPR012910">
    <property type="entry name" value="Plug_dom"/>
</dbReference>
<evidence type="ECO:0000313" key="8">
    <source>
        <dbReference type="Proteomes" id="UP001597511"/>
    </source>
</evidence>
<keyword evidence="8" id="KW-1185">Reference proteome</keyword>
<keyword evidence="2 4" id="KW-0472">Membrane</keyword>
<dbReference type="RefSeq" id="WP_386098799.1">
    <property type="nucleotide sequence ID" value="NZ_JBHUOZ010000003.1"/>
</dbReference>
<evidence type="ECO:0000256" key="2">
    <source>
        <dbReference type="ARBA" id="ARBA00023136"/>
    </source>
</evidence>